<gene>
    <name evidence="2" type="ORF">I206_103107</name>
</gene>
<evidence type="ECO:0000313" key="2">
    <source>
        <dbReference type="EMBL" id="WWC69171.1"/>
    </source>
</evidence>
<reference evidence="2" key="2">
    <citation type="submission" date="2024-02" db="EMBL/GenBank/DDBJ databases">
        <title>Comparative genomics of Cryptococcus and Kwoniella reveals pathogenesis evolution and contrasting modes of karyotype evolution via chromosome fusion or intercentromeric recombination.</title>
        <authorList>
            <person name="Coelho M.A."/>
            <person name="David-Palma M."/>
            <person name="Shea T."/>
            <person name="Bowers K."/>
            <person name="McGinley-Smith S."/>
            <person name="Mohammad A.W."/>
            <person name="Gnirke A."/>
            <person name="Yurkov A.M."/>
            <person name="Nowrousian M."/>
            <person name="Sun S."/>
            <person name="Cuomo C.A."/>
            <person name="Heitman J."/>
        </authorList>
    </citation>
    <scope>NUCLEOTIDE SEQUENCE</scope>
    <source>
        <strain evidence="2">CBS 10737</strain>
    </source>
</reference>
<dbReference type="GeneID" id="96955723"/>
<dbReference type="RefSeq" id="XP_070058781.1">
    <property type="nucleotide sequence ID" value="XM_070202680.1"/>
</dbReference>
<feature type="region of interest" description="Disordered" evidence="1">
    <location>
        <begin position="1"/>
        <end position="32"/>
    </location>
</feature>
<protein>
    <submittedName>
        <fullName evidence="2">Uncharacterized protein</fullName>
    </submittedName>
</protein>
<dbReference type="KEGG" id="kpin:96955723"/>
<name>A0AAJ8MP04_9TREE</name>
<dbReference type="Proteomes" id="UP000094020">
    <property type="component" value="Chromosome 4"/>
</dbReference>
<keyword evidence="3" id="KW-1185">Reference proteome</keyword>
<sequence>MGSCYSARAHPVRHTSQHYPQRGYNYPHAHSHTIRPQPKVVVMNPSPVIVGGVPRRRRTGKVVVKSVECTPGGRTVTRTHYEYGKKWKKSNKGVRFS</sequence>
<organism evidence="2 3">
    <name type="scientific">Kwoniella pini CBS 10737</name>
    <dbReference type="NCBI Taxonomy" id="1296096"/>
    <lineage>
        <taxon>Eukaryota</taxon>
        <taxon>Fungi</taxon>
        <taxon>Dikarya</taxon>
        <taxon>Basidiomycota</taxon>
        <taxon>Agaricomycotina</taxon>
        <taxon>Tremellomycetes</taxon>
        <taxon>Tremellales</taxon>
        <taxon>Cryptococcaceae</taxon>
        <taxon>Kwoniella</taxon>
    </lineage>
</organism>
<dbReference type="AlphaFoldDB" id="A0AAJ8MP04"/>
<accession>A0AAJ8MP04</accession>
<evidence type="ECO:0000256" key="1">
    <source>
        <dbReference type="SAM" id="MobiDB-lite"/>
    </source>
</evidence>
<proteinExistence type="predicted"/>
<reference evidence="2" key="1">
    <citation type="submission" date="2013-07" db="EMBL/GenBank/DDBJ databases">
        <authorList>
            <consortium name="The Broad Institute Genome Sequencing Platform"/>
            <person name="Cuomo C."/>
            <person name="Litvintseva A."/>
            <person name="Chen Y."/>
            <person name="Heitman J."/>
            <person name="Sun S."/>
            <person name="Springer D."/>
            <person name="Dromer F."/>
            <person name="Young S.K."/>
            <person name="Zeng Q."/>
            <person name="Gargeya S."/>
            <person name="Fitzgerald M."/>
            <person name="Abouelleil A."/>
            <person name="Alvarado L."/>
            <person name="Berlin A.M."/>
            <person name="Chapman S.B."/>
            <person name="Dewar J."/>
            <person name="Goldberg J."/>
            <person name="Griggs A."/>
            <person name="Gujja S."/>
            <person name="Hansen M."/>
            <person name="Howarth C."/>
            <person name="Imamovic A."/>
            <person name="Larimer J."/>
            <person name="McCowan C."/>
            <person name="Murphy C."/>
            <person name="Pearson M."/>
            <person name="Priest M."/>
            <person name="Roberts A."/>
            <person name="Saif S."/>
            <person name="Shea T."/>
            <person name="Sykes S."/>
            <person name="Wortman J."/>
            <person name="Nusbaum C."/>
            <person name="Birren B."/>
        </authorList>
    </citation>
    <scope>NUCLEOTIDE SEQUENCE</scope>
    <source>
        <strain evidence="2">CBS 10737</strain>
    </source>
</reference>
<dbReference type="EMBL" id="CP144522">
    <property type="protein sequence ID" value="WWC69171.1"/>
    <property type="molecule type" value="Genomic_DNA"/>
</dbReference>
<evidence type="ECO:0000313" key="3">
    <source>
        <dbReference type="Proteomes" id="UP000094020"/>
    </source>
</evidence>